<dbReference type="EMBL" id="PVTH01000016">
    <property type="protein sequence ID" value="PRY48068.1"/>
    <property type="molecule type" value="Genomic_DNA"/>
</dbReference>
<dbReference type="Gene3D" id="2.180.10.10">
    <property type="entry name" value="RHS repeat-associated core"/>
    <property type="match status" value="1"/>
</dbReference>
<proteinExistence type="predicted"/>
<name>A0A2T0TRC8_9SPHI</name>
<dbReference type="AlphaFoldDB" id="A0A2T0TRC8"/>
<comment type="caution">
    <text evidence="1">The sequence shown here is derived from an EMBL/GenBank/DDBJ whole genome shotgun (WGS) entry which is preliminary data.</text>
</comment>
<accession>A0A2T0TRC8</accession>
<sequence length="119" mass="13421">MTAGTAFDQYLRYNDPVKGATAQWNGNISEQEYTSTHTGNRWFTYSYDKLNRLKTDAYSNANELGEELTYDQVGNITKLIRGGTGNGTLNYAYTGNRLMSVSGFKTGSYGYDYHDINHQ</sequence>
<dbReference type="Proteomes" id="UP000238034">
    <property type="component" value="Unassembled WGS sequence"/>
</dbReference>
<gene>
    <name evidence="1" type="ORF">B0I27_1162</name>
</gene>
<evidence type="ECO:0000313" key="1">
    <source>
        <dbReference type="EMBL" id="PRY48068.1"/>
    </source>
</evidence>
<dbReference type="RefSeq" id="WP_106295550.1">
    <property type="nucleotide sequence ID" value="NZ_PVTH01000016.1"/>
</dbReference>
<reference evidence="1 2" key="1">
    <citation type="submission" date="2018-03" db="EMBL/GenBank/DDBJ databases">
        <title>Genomic Encyclopedia of Type Strains, Phase III (KMG-III): the genomes of soil and plant-associated and newly described type strains.</title>
        <authorList>
            <person name="Whitman W."/>
        </authorList>
    </citation>
    <scope>NUCLEOTIDE SEQUENCE [LARGE SCALE GENOMIC DNA]</scope>
    <source>
        <strain evidence="1 2">CGMCC 1.9313</strain>
    </source>
</reference>
<protein>
    <recommendedName>
        <fullName evidence="3">YD repeat-containing protein</fullName>
    </recommendedName>
</protein>
<evidence type="ECO:0008006" key="3">
    <source>
        <dbReference type="Google" id="ProtNLM"/>
    </source>
</evidence>
<organism evidence="1 2">
    <name type="scientific">Arcticibacter pallidicorallinus</name>
    <dbReference type="NCBI Taxonomy" id="1259464"/>
    <lineage>
        <taxon>Bacteria</taxon>
        <taxon>Pseudomonadati</taxon>
        <taxon>Bacteroidota</taxon>
        <taxon>Sphingobacteriia</taxon>
        <taxon>Sphingobacteriales</taxon>
        <taxon>Sphingobacteriaceae</taxon>
        <taxon>Arcticibacter</taxon>
    </lineage>
</organism>
<evidence type="ECO:0000313" key="2">
    <source>
        <dbReference type="Proteomes" id="UP000238034"/>
    </source>
</evidence>
<keyword evidence="2" id="KW-1185">Reference proteome</keyword>
<dbReference type="OrthoDB" id="1191296at2"/>